<gene>
    <name evidence="2" type="ORF">MEDL_22735</name>
</gene>
<evidence type="ECO:0000313" key="3">
    <source>
        <dbReference type="Proteomes" id="UP000683360"/>
    </source>
</evidence>
<organism evidence="2 3">
    <name type="scientific">Mytilus edulis</name>
    <name type="common">Blue mussel</name>
    <dbReference type="NCBI Taxonomy" id="6550"/>
    <lineage>
        <taxon>Eukaryota</taxon>
        <taxon>Metazoa</taxon>
        <taxon>Spiralia</taxon>
        <taxon>Lophotrochozoa</taxon>
        <taxon>Mollusca</taxon>
        <taxon>Bivalvia</taxon>
        <taxon>Autobranchia</taxon>
        <taxon>Pteriomorphia</taxon>
        <taxon>Mytilida</taxon>
        <taxon>Mytiloidea</taxon>
        <taxon>Mytilidae</taxon>
        <taxon>Mytilinae</taxon>
        <taxon>Mytilus</taxon>
    </lineage>
</organism>
<dbReference type="OrthoDB" id="10434816at2759"/>
<protein>
    <submittedName>
        <fullName evidence="2">Uncharacterized protein</fullName>
    </submittedName>
</protein>
<evidence type="ECO:0000256" key="1">
    <source>
        <dbReference type="SAM" id="MobiDB-lite"/>
    </source>
</evidence>
<feature type="compositionally biased region" description="Polar residues" evidence="1">
    <location>
        <begin position="144"/>
        <end position="160"/>
    </location>
</feature>
<name>A0A8S3RIQ4_MYTED</name>
<reference evidence="2" key="1">
    <citation type="submission" date="2021-03" db="EMBL/GenBank/DDBJ databases">
        <authorList>
            <person name="Bekaert M."/>
        </authorList>
    </citation>
    <scope>NUCLEOTIDE SEQUENCE</scope>
</reference>
<feature type="compositionally biased region" description="Polar residues" evidence="1">
    <location>
        <begin position="167"/>
        <end position="179"/>
    </location>
</feature>
<dbReference type="AlphaFoldDB" id="A0A8S3RIQ4"/>
<proteinExistence type="predicted"/>
<dbReference type="EMBL" id="CAJPWZ010001113">
    <property type="protein sequence ID" value="CAG2208539.1"/>
    <property type="molecule type" value="Genomic_DNA"/>
</dbReference>
<feature type="region of interest" description="Disordered" evidence="1">
    <location>
        <begin position="140"/>
        <end position="179"/>
    </location>
</feature>
<evidence type="ECO:0000313" key="2">
    <source>
        <dbReference type="EMBL" id="CAG2208539.1"/>
    </source>
</evidence>
<sequence>MNNGVVIFRFNCSSNIGFKGCTVEGILGNRTHDNIRYANDECFHKDGKCTLECCECSSDCTFFIWNVTILNKTVNNSFGCQSRIESNGITYKAMVFIRHNSNGFTVSNKTVDPIKGYKPIITIRPSISDVPCGSEIDTEPPNVKVSSVADTEQPHSTTASPLKIESNRSTGQNFANKLM</sequence>
<dbReference type="Proteomes" id="UP000683360">
    <property type="component" value="Unassembled WGS sequence"/>
</dbReference>
<accession>A0A8S3RIQ4</accession>
<keyword evidence="3" id="KW-1185">Reference proteome</keyword>
<comment type="caution">
    <text evidence="2">The sequence shown here is derived from an EMBL/GenBank/DDBJ whole genome shotgun (WGS) entry which is preliminary data.</text>
</comment>